<gene>
    <name evidence="1" type="ORF">PLEPLA_LOCUS23928</name>
</gene>
<protein>
    <submittedName>
        <fullName evidence="1">Uncharacterized protein</fullName>
    </submittedName>
</protein>
<sequence length="154" mass="16160">MTAVGLKSAGFCAVPTAVSMVAIPVIKFIRKQLSHPIEEDREGHLLCATRPLWEDASEKKLQQVPGPGPTIAGTKGGRSRGGSCEKIGGDCRSLLIHQLDDDVDDAVIQFCSIAVVEPGNALLLHYHSNTGCNSTSIALICALLVFPGTGKPVG</sequence>
<proteinExistence type="predicted"/>
<reference evidence="1" key="1">
    <citation type="submission" date="2020-03" db="EMBL/GenBank/DDBJ databases">
        <authorList>
            <person name="Weist P."/>
        </authorList>
    </citation>
    <scope>NUCLEOTIDE SEQUENCE</scope>
</reference>
<name>A0A9N7UQB6_PLEPL</name>
<comment type="caution">
    <text evidence="1">The sequence shown here is derived from an EMBL/GenBank/DDBJ whole genome shotgun (WGS) entry which is preliminary data.</text>
</comment>
<organism evidence="1 2">
    <name type="scientific">Pleuronectes platessa</name>
    <name type="common">European plaice</name>
    <dbReference type="NCBI Taxonomy" id="8262"/>
    <lineage>
        <taxon>Eukaryota</taxon>
        <taxon>Metazoa</taxon>
        <taxon>Chordata</taxon>
        <taxon>Craniata</taxon>
        <taxon>Vertebrata</taxon>
        <taxon>Euteleostomi</taxon>
        <taxon>Actinopterygii</taxon>
        <taxon>Neopterygii</taxon>
        <taxon>Teleostei</taxon>
        <taxon>Neoteleostei</taxon>
        <taxon>Acanthomorphata</taxon>
        <taxon>Carangaria</taxon>
        <taxon>Pleuronectiformes</taxon>
        <taxon>Pleuronectoidei</taxon>
        <taxon>Pleuronectidae</taxon>
        <taxon>Pleuronectes</taxon>
    </lineage>
</organism>
<dbReference type="Proteomes" id="UP001153269">
    <property type="component" value="Unassembled WGS sequence"/>
</dbReference>
<keyword evidence="2" id="KW-1185">Reference proteome</keyword>
<dbReference type="EMBL" id="CADEAL010001824">
    <property type="protein sequence ID" value="CAB1435892.1"/>
    <property type="molecule type" value="Genomic_DNA"/>
</dbReference>
<dbReference type="AlphaFoldDB" id="A0A9N7UQB6"/>
<accession>A0A9N7UQB6</accession>
<evidence type="ECO:0000313" key="2">
    <source>
        <dbReference type="Proteomes" id="UP001153269"/>
    </source>
</evidence>
<evidence type="ECO:0000313" key="1">
    <source>
        <dbReference type="EMBL" id="CAB1435892.1"/>
    </source>
</evidence>